<organism evidence="4 5">
    <name type="scientific">Teichococcus vastitatis</name>
    <dbReference type="NCBI Taxonomy" id="2307076"/>
    <lineage>
        <taxon>Bacteria</taxon>
        <taxon>Pseudomonadati</taxon>
        <taxon>Pseudomonadota</taxon>
        <taxon>Alphaproteobacteria</taxon>
        <taxon>Acetobacterales</taxon>
        <taxon>Roseomonadaceae</taxon>
        <taxon>Roseomonas</taxon>
    </lineage>
</organism>
<dbReference type="EMBL" id="JALBUU010000032">
    <property type="protein sequence ID" value="MCI0755488.1"/>
    <property type="molecule type" value="Genomic_DNA"/>
</dbReference>
<dbReference type="RefSeq" id="WP_241793432.1">
    <property type="nucleotide sequence ID" value="NZ_JALBUU010000032.1"/>
</dbReference>
<dbReference type="Gene3D" id="2.40.320.10">
    <property type="entry name" value="Hypothetical Protein Pfu-838710-001"/>
    <property type="match status" value="1"/>
</dbReference>
<dbReference type="InterPro" id="IPR038186">
    <property type="entry name" value="CHAD_dom_sf"/>
</dbReference>
<accession>A0ABS9W8F1</accession>
<dbReference type="InterPro" id="IPR007899">
    <property type="entry name" value="CHAD_dom"/>
</dbReference>
<dbReference type="InterPro" id="IPR033469">
    <property type="entry name" value="CYTH-like_dom_sf"/>
</dbReference>
<dbReference type="PANTHER" id="PTHR39569:SF1">
    <property type="entry name" value="INORGANIC TRIPHOSPHATASE"/>
    <property type="match status" value="1"/>
</dbReference>
<protein>
    <submittedName>
        <fullName evidence="4">CHAD domain-containing protein</fullName>
    </submittedName>
</protein>
<dbReference type="CDD" id="cd07756">
    <property type="entry name" value="CYTH-like_Pase_CHAD"/>
    <property type="match status" value="1"/>
</dbReference>
<dbReference type="SUPFAM" id="SSF55154">
    <property type="entry name" value="CYTH-like phosphatases"/>
    <property type="match status" value="1"/>
</dbReference>
<evidence type="ECO:0000259" key="3">
    <source>
        <dbReference type="PROSITE" id="PS51708"/>
    </source>
</evidence>
<reference evidence="4 5" key="1">
    <citation type="submission" date="2022-03" db="EMBL/GenBank/DDBJ databases">
        <title>Complete genome analysis of Roseomonas KG 17.1 : a prolific producer of plant growth promoters.</title>
        <authorList>
            <person name="Saadouli I."/>
            <person name="Najjari A."/>
            <person name="Mosbah A."/>
            <person name="Ouzari H.I."/>
        </authorList>
    </citation>
    <scope>NUCLEOTIDE SEQUENCE [LARGE SCALE GENOMIC DNA]</scope>
    <source>
        <strain evidence="4 5">KG17-1</strain>
    </source>
</reference>
<dbReference type="Proteomes" id="UP001201985">
    <property type="component" value="Unassembled WGS sequence"/>
</dbReference>
<evidence type="ECO:0000313" key="4">
    <source>
        <dbReference type="EMBL" id="MCI0755488.1"/>
    </source>
</evidence>
<dbReference type="Gene3D" id="1.40.20.10">
    <property type="entry name" value="CHAD domain"/>
    <property type="match status" value="1"/>
</dbReference>
<evidence type="ECO:0000259" key="2">
    <source>
        <dbReference type="PROSITE" id="PS51707"/>
    </source>
</evidence>
<dbReference type="InterPro" id="IPR023577">
    <property type="entry name" value="CYTH_domain"/>
</dbReference>
<keyword evidence="5" id="KW-1185">Reference proteome</keyword>
<evidence type="ECO:0000256" key="1">
    <source>
        <dbReference type="SAM" id="MobiDB-lite"/>
    </source>
</evidence>
<dbReference type="InterPro" id="IPR039013">
    <property type="entry name" value="YgiF"/>
</dbReference>
<dbReference type="SMART" id="SM00880">
    <property type="entry name" value="CHAD"/>
    <property type="match status" value="1"/>
</dbReference>
<dbReference type="PROSITE" id="PS51708">
    <property type="entry name" value="CHAD"/>
    <property type="match status" value="1"/>
</dbReference>
<feature type="domain" description="CHAD" evidence="3">
    <location>
        <begin position="213"/>
        <end position="494"/>
    </location>
</feature>
<proteinExistence type="predicted"/>
<evidence type="ECO:0000313" key="5">
    <source>
        <dbReference type="Proteomes" id="UP001201985"/>
    </source>
</evidence>
<name>A0ABS9W8F1_9PROT</name>
<dbReference type="PROSITE" id="PS51707">
    <property type="entry name" value="CYTH"/>
    <property type="match status" value="1"/>
</dbReference>
<dbReference type="Pfam" id="PF05235">
    <property type="entry name" value="CHAD"/>
    <property type="match status" value="1"/>
</dbReference>
<feature type="domain" description="CYTH" evidence="2">
    <location>
        <begin position="9"/>
        <end position="202"/>
    </location>
</feature>
<gene>
    <name evidence="4" type="ORF">MON41_17360</name>
</gene>
<dbReference type="Pfam" id="PF01928">
    <property type="entry name" value="CYTH"/>
    <property type="match status" value="1"/>
</dbReference>
<feature type="region of interest" description="Disordered" evidence="1">
    <location>
        <begin position="197"/>
        <end position="221"/>
    </location>
</feature>
<dbReference type="SMART" id="SM01118">
    <property type="entry name" value="CYTH"/>
    <property type="match status" value="1"/>
</dbReference>
<dbReference type="PANTHER" id="PTHR39569">
    <property type="entry name" value="INORGANIC TRIPHOSPHATASE"/>
    <property type="match status" value="1"/>
</dbReference>
<sequence length="518" mass="57092">MNGTSKAQAVETEIKFLLPDGAHTALETHTLLRLAETQPPRQEITTYYDTPEQAFRGAGAALRVREAGGRYVQTLKLRQGKNAFSRGEWEWDLANSQPDLSRLSDTPLANLVGSTVQPVFCAEVSRTVRYLRAHGGVVEIVTDLGWLQAGEHAEPIREVELELKEGDATALFAAANSLQMALDLVLGAESKSERGWRLATGSSPEALHEKAPSISPDASGSSAFQDLTSALLASLVGNQPAASTGSAEGVHRMRIAVRRLRTALTLFRPHLAQEAEVQFTEALRRLGRILGEARDWDVFCSETLMEAGKQGVPDPLLQALRKPAEAERQAAHARLREEFGQPDLTRLVLGLSAWAGDASALVGPEHAGRLSEPVADVAPELLEHLRRKVSKRGRRIRHRSEEELHDLRKALKRLRYALEFLASLLKKRRLKAYLHSCKELQEDLGTINDAAMAEILARRLGETDPGVQPAVAALESWAEARRTVALGHLHPAWREFKDAPRPRFARKTIMVELTTSTE</sequence>
<comment type="caution">
    <text evidence="4">The sequence shown here is derived from an EMBL/GenBank/DDBJ whole genome shotgun (WGS) entry which is preliminary data.</text>
</comment>